<dbReference type="InterPro" id="IPR036388">
    <property type="entry name" value="WH-like_DNA-bd_sf"/>
</dbReference>
<dbReference type="PROSITE" id="PS50995">
    <property type="entry name" value="HTH_MARR_2"/>
    <property type="match status" value="1"/>
</dbReference>
<protein>
    <submittedName>
        <fullName evidence="2">DNA-binding MarR family transcriptional regulator</fullName>
    </submittedName>
</protein>
<gene>
    <name evidence="2" type="ORF">EDC30_101336</name>
</gene>
<dbReference type="EMBL" id="SLZQ01000001">
    <property type="protein sequence ID" value="TCS39380.1"/>
    <property type="molecule type" value="Genomic_DNA"/>
</dbReference>
<feature type="domain" description="HTH marR-type" evidence="1">
    <location>
        <begin position="4"/>
        <end position="136"/>
    </location>
</feature>
<dbReference type="Pfam" id="PF12802">
    <property type="entry name" value="MarR_2"/>
    <property type="match status" value="1"/>
</dbReference>
<dbReference type="GO" id="GO:0003677">
    <property type="term" value="F:DNA binding"/>
    <property type="evidence" value="ECO:0007669"/>
    <property type="project" value="UniProtKB-KW"/>
</dbReference>
<keyword evidence="3" id="KW-1185">Reference proteome</keyword>
<dbReference type="Gene3D" id="1.10.10.10">
    <property type="entry name" value="Winged helix-like DNA-binding domain superfamily/Winged helix DNA-binding domain"/>
    <property type="match status" value="1"/>
</dbReference>
<sequence length="154" mass="16998">MSPQSMALRNLRIVIRAAQRHSAWIEKQCGVSGAQLWVMKELAETSGLRIGEVAERLSVHQTTASNLVEGLCKRGLIRKQRDQADQRIVTLALTRDGNVLMKKAPSPARGFLAEAIQRMDRDGLAQLNQGLQALIVAADNGDEDLGLQLFPFMH</sequence>
<evidence type="ECO:0000259" key="1">
    <source>
        <dbReference type="PROSITE" id="PS50995"/>
    </source>
</evidence>
<comment type="caution">
    <text evidence="2">The sequence shown here is derived from an EMBL/GenBank/DDBJ whole genome shotgun (WGS) entry which is preliminary data.</text>
</comment>
<name>A0A4V2UJA5_PAULE</name>
<dbReference type="PANTHER" id="PTHR33164:SF89">
    <property type="entry name" value="MARR FAMILY REGULATORY PROTEIN"/>
    <property type="match status" value="1"/>
</dbReference>
<organism evidence="2 3">
    <name type="scientific">Paucimonas lemoignei</name>
    <name type="common">Pseudomonas lemoignei</name>
    <dbReference type="NCBI Taxonomy" id="29443"/>
    <lineage>
        <taxon>Bacteria</taxon>
        <taxon>Pseudomonadati</taxon>
        <taxon>Pseudomonadota</taxon>
        <taxon>Betaproteobacteria</taxon>
        <taxon>Burkholderiales</taxon>
        <taxon>Burkholderiaceae</taxon>
        <taxon>Paucimonas</taxon>
    </lineage>
</organism>
<accession>A0A4V2UJA5</accession>
<dbReference type="AlphaFoldDB" id="A0A4V2UJA5"/>
<dbReference type="GO" id="GO:0003700">
    <property type="term" value="F:DNA-binding transcription factor activity"/>
    <property type="evidence" value="ECO:0007669"/>
    <property type="project" value="InterPro"/>
</dbReference>
<dbReference type="InterPro" id="IPR000835">
    <property type="entry name" value="HTH_MarR-typ"/>
</dbReference>
<dbReference type="GO" id="GO:0006950">
    <property type="term" value="P:response to stress"/>
    <property type="evidence" value="ECO:0007669"/>
    <property type="project" value="TreeGrafter"/>
</dbReference>
<dbReference type="OrthoDB" id="6195716at2"/>
<dbReference type="PANTHER" id="PTHR33164">
    <property type="entry name" value="TRANSCRIPTIONAL REGULATOR, MARR FAMILY"/>
    <property type="match status" value="1"/>
</dbReference>
<evidence type="ECO:0000313" key="3">
    <source>
        <dbReference type="Proteomes" id="UP000295382"/>
    </source>
</evidence>
<dbReference type="SUPFAM" id="SSF46785">
    <property type="entry name" value="Winged helix' DNA-binding domain"/>
    <property type="match status" value="1"/>
</dbReference>
<reference evidence="2 3" key="1">
    <citation type="submission" date="2019-03" db="EMBL/GenBank/DDBJ databases">
        <title>Genomic Encyclopedia of Type Strains, Phase IV (KMG-IV): sequencing the most valuable type-strain genomes for metagenomic binning, comparative biology and taxonomic classification.</title>
        <authorList>
            <person name="Goeker M."/>
        </authorList>
    </citation>
    <scope>NUCLEOTIDE SEQUENCE [LARGE SCALE GENOMIC DNA]</scope>
    <source>
        <strain evidence="2 3">DSM 7445</strain>
    </source>
</reference>
<dbReference type="InterPro" id="IPR036390">
    <property type="entry name" value="WH_DNA-bd_sf"/>
</dbReference>
<dbReference type="SMART" id="SM00347">
    <property type="entry name" value="HTH_MARR"/>
    <property type="match status" value="1"/>
</dbReference>
<dbReference type="InterPro" id="IPR039422">
    <property type="entry name" value="MarR/SlyA-like"/>
</dbReference>
<proteinExistence type="predicted"/>
<dbReference type="Proteomes" id="UP000295382">
    <property type="component" value="Unassembled WGS sequence"/>
</dbReference>
<keyword evidence="2" id="KW-0238">DNA-binding</keyword>
<evidence type="ECO:0000313" key="2">
    <source>
        <dbReference type="EMBL" id="TCS39380.1"/>
    </source>
</evidence>